<dbReference type="SUPFAM" id="SSF52025">
    <property type="entry name" value="PA domain"/>
    <property type="match status" value="1"/>
</dbReference>
<dbReference type="PANTHER" id="PTHR12147:SF26">
    <property type="entry name" value="PEPTIDASE M28 DOMAIN-CONTAINING PROTEIN"/>
    <property type="match status" value="1"/>
</dbReference>
<reference evidence="3 4" key="1">
    <citation type="submission" date="2019-08" db="EMBL/GenBank/DDBJ databases">
        <authorList>
            <person name="Liang Q."/>
        </authorList>
    </citation>
    <scope>NUCLEOTIDE SEQUENCE [LARGE SCALE GENOMIC DNA]</scope>
    <source>
        <strain evidence="3 4">V1718</strain>
    </source>
</reference>
<feature type="signal peptide" evidence="1">
    <location>
        <begin position="1"/>
        <end position="21"/>
    </location>
</feature>
<evidence type="ECO:0000259" key="2">
    <source>
        <dbReference type="Pfam" id="PF04389"/>
    </source>
</evidence>
<dbReference type="GO" id="GO:0006508">
    <property type="term" value="P:proteolysis"/>
    <property type="evidence" value="ECO:0007669"/>
    <property type="project" value="InterPro"/>
</dbReference>
<gene>
    <name evidence="3" type="ORF">FRD01_09910</name>
</gene>
<evidence type="ECO:0000313" key="3">
    <source>
        <dbReference type="EMBL" id="QED27550.1"/>
    </source>
</evidence>
<dbReference type="EMBL" id="CP042467">
    <property type="protein sequence ID" value="QED27550.1"/>
    <property type="molecule type" value="Genomic_DNA"/>
</dbReference>
<feature type="domain" description="Peptidase M28" evidence="2">
    <location>
        <begin position="269"/>
        <end position="446"/>
    </location>
</feature>
<keyword evidence="4" id="KW-1185">Reference proteome</keyword>
<sequence length="462" mass="49887">MRQIAVLVLGGIFFATLAAQANPDSISRMKRHVNTLTQPAWQGRATGVGAPLAAEWLVLRLDELGLEPAGDDGWFVSHQVPVDLKAKSTFQMGAKTLAPDHEFQVLGFSDDLEYSGDAVFVGYGISAAHLGHDSYQGIDPAGKVVLAFTGIPKGLELGVRDEHLASLESKAAVALAKGARGIVFINDPRAHGDGADEREDKLALPNVELPLKGIAALRISERVALEVFADMGADLAAMQAEADSNSPSPLSVELRLTLQIERSFAESQNIVAKIPGGRGPTLMLAAHYDGLSQARAGKDYTGADDNASGVAVVLELARRLSKDPIQNRDVYVVFHDAEELGLYGSRRTAHWLKARGKEGKLLNLDMVGRLRESGLRFHGNAEECLQAQKSGKFTKVEIACDQPAASPSDHWPYLRLGFEAVSLTTGRTVDYHQHTDRAEKLNFPGMLQVTGFAEHYLRAQAD</sequence>
<keyword evidence="1" id="KW-0732">Signal</keyword>
<dbReference type="GO" id="GO:0008235">
    <property type="term" value="F:metalloexopeptidase activity"/>
    <property type="evidence" value="ECO:0007669"/>
    <property type="project" value="InterPro"/>
</dbReference>
<dbReference type="SUPFAM" id="SSF53187">
    <property type="entry name" value="Zn-dependent exopeptidases"/>
    <property type="match status" value="1"/>
</dbReference>
<dbReference type="OrthoDB" id="9778250at2"/>
<dbReference type="InterPro" id="IPR045175">
    <property type="entry name" value="M28_fam"/>
</dbReference>
<dbReference type="Gene3D" id="3.50.30.30">
    <property type="match status" value="1"/>
</dbReference>
<organism evidence="3 4">
    <name type="scientific">Microvenator marinus</name>
    <dbReference type="NCBI Taxonomy" id="2600177"/>
    <lineage>
        <taxon>Bacteria</taxon>
        <taxon>Deltaproteobacteria</taxon>
        <taxon>Bradymonadales</taxon>
        <taxon>Microvenatoraceae</taxon>
        <taxon>Microvenator</taxon>
    </lineage>
</organism>
<protein>
    <submittedName>
        <fullName evidence="3">M28 family peptidase</fullName>
    </submittedName>
</protein>
<dbReference type="Pfam" id="PF04389">
    <property type="entry name" value="Peptidase_M28"/>
    <property type="match status" value="1"/>
</dbReference>
<dbReference type="KEGG" id="bbae:FRD01_09910"/>
<name>A0A5B8XPH4_9DELT</name>
<evidence type="ECO:0000256" key="1">
    <source>
        <dbReference type="SAM" id="SignalP"/>
    </source>
</evidence>
<dbReference type="AlphaFoldDB" id="A0A5B8XPH4"/>
<proteinExistence type="predicted"/>
<feature type="chain" id="PRO_5022669866" evidence="1">
    <location>
        <begin position="22"/>
        <end position="462"/>
    </location>
</feature>
<accession>A0A5B8XPH4</accession>
<dbReference type="Proteomes" id="UP000321595">
    <property type="component" value="Chromosome"/>
</dbReference>
<dbReference type="RefSeq" id="WP_146959235.1">
    <property type="nucleotide sequence ID" value="NZ_CP042467.1"/>
</dbReference>
<dbReference type="Gene3D" id="3.40.630.10">
    <property type="entry name" value="Zn peptidases"/>
    <property type="match status" value="1"/>
</dbReference>
<dbReference type="InterPro" id="IPR007484">
    <property type="entry name" value="Peptidase_M28"/>
</dbReference>
<dbReference type="PANTHER" id="PTHR12147">
    <property type="entry name" value="METALLOPEPTIDASE M28 FAMILY MEMBER"/>
    <property type="match status" value="1"/>
</dbReference>
<dbReference type="InterPro" id="IPR046450">
    <property type="entry name" value="PA_dom_sf"/>
</dbReference>
<evidence type="ECO:0000313" key="4">
    <source>
        <dbReference type="Proteomes" id="UP000321595"/>
    </source>
</evidence>